<reference evidence="5 6" key="1">
    <citation type="submission" date="2022-04" db="EMBL/GenBank/DDBJ databases">
        <title>Roseobacter sp. WL0113 is a bacterium isolated from neritic sediment.</title>
        <authorList>
            <person name="Wang L."/>
            <person name="He W."/>
            <person name="Zhang D.-F."/>
        </authorList>
    </citation>
    <scope>NUCLEOTIDE SEQUENCE [LARGE SCALE GENOMIC DNA]</scope>
    <source>
        <strain evidence="5 6">WL0113</strain>
    </source>
</reference>
<dbReference type="GO" id="GO:0050385">
    <property type="term" value="F:ureidoglycolate lyase activity"/>
    <property type="evidence" value="ECO:0007669"/>
    <property type="project" value="UniProtKB-EC"/>
</dbReference>
<keyword evidence="6" id="KW-1185">Reference proteome</keyword>
<comment type="subunit">
    <text evidence="1">Homodimer.</text>
</comment>
<comment type="caution">
    <text evidence="5">The sequence shown here is derived from an EMBL/GenBank/DDBJ whole genome shotgun (WGS) entry which is preliminary data.</text>
</comment>
<dbReference type="Gene3D" id="2.60.120.480">
    <property type="entry name" value="Ureidoglycolate hydrolase"/>
    <property type="match status" value="1"/>
</dbReference>
<dbReference type="NCBIfam" id="NF009932">
    <property type="entry name" value="PRK13395.1"/>
    <property type="match status" value="1"/>
</dbReference>
<accession>A0ABT3B9L3</accession>
<dbReference type="RefSeq" id="WP_263842585.1">
    <property type="nucleotide sequence ID" value="NZ_JALIEB010000001.1"/>
</dbReference>
<dbReference type="PIRSF" id="PIRSF017306">
    <property type="entry name" value="Ureidogly_hydro"/>
    <property type="match status" value="1"/>
</dbReference>
<dbReference type="PANTHER" id="PTHR21221">
    <property type="entry name" value="UREIDOGLYCOLATE HYDROLASE"/>
    <property type="match status" value="1"/>
</dbReference>
<dbReference type="SUPFAM" id="SSF51182">
    <property type="entry name" value="RmlC-like cupins"/>
    <property type="match status" value="1"/>
</dbReference>
<dbReference type="PANTHER" id="PTHR21221:SF1">
    <property type="entry name" value="UREIDOGLYCOLATE LYASE"/>
    <property type="match status" value="1"/>
</dbReference>
<dbReference type="InterPro" id="IPR007247">
    <property type="entry name" value="Ureidogly_lyase"/>
</dbReference>
<gene>
    <name evidence="5" type="ORF">MUB52_02395</name>
</gene>
<dbReference type="InterPro" id="IPR024060">
    <property type="entry name" value="Ureidoglycolate_lyase_dom_sf"/>
</dbReference>
<evidence type="ECO:0000256" key="4">
    <source>
        <dbReference type="ARBA" id="ARBA00047684"/>
    </source>
</evidence>
<dbReference type="EMBL" id="JALIEB010000001">
    <property type="protein sequence ID" value="MCV3270267.1"/>
    <property type="molecule type" value="Genomic_DNA"/>
</dbReference>
<dbReference type="CDD" id="cd20298">
    <property type="entry name" value="cupin_UAH"/>
    <property type="match status" value="1"/>
</dbReference>
<comment type="catalytic activity">
    <reaction evidence="4">
        <text>(S)-ureidoglycolate = urea + glyoxylate</text>
        <dbReference type="Rhea" id="RHEA:11304"/>
        <dbReference type="ChEBI" id="CHEBI:16199"/>
        <dbReference type="ChEBI" id="CHEBI:36655"/>
        <dbReference type="ChEBI" id="CHEBI:57296"/>
        <dbReference type="EC" id="4.3.2.3"/>
    </reaction>
</comment>
<protein>
    <submittedName>
        <fullName evidence="5">Ureidoglycolate lyase</fullName>
        <ecNumber evidence="5">4.3.2.3</ecNumber>
    </submittedName>
</protein>
<dbReference type="Proteomes" id="UP001208690">
    <property type="component" value="Unassembled WGS sequence"/>
</dbReference>
<name>A0ABT3B9L3_9RHOB</name>
<organism evidence="5 6">
    <name type="scientific">Roseobacter sinensis</name>
    <dbReference type="NCBI Taxonomy" id="2931391"/>
    <lineage>
        <taxon>Bacteria</taxon>
        <taxon>Pseudomonadati</taxon>
        <taxon>Pseudomonadota</taxon>
        <taxon>Alphaproteobacteria</taxon>
        <taxon>Rhodobacterales</taxon>
        <taxon>Roseobacteraceae</taxon>
        <taxon>Roseobacter</taxon>
    </lineage>
</organism>
<dbReference type="InterPro" id="IPR011051">
    <property type="entry name" value="RmlC_Cupin_sf"/>
</dbReference>
<evidence type="ECO:0000256" key="1">
    <source>
        <dbReference type="ARBA" id="ARBA00011738"/>
    </source>
</evidence>
<dbReference type="EC" id="4.3.2.3" evidence="5"/>
<dbReference type="Pfam" id="PF04115">
    <property type="entry name" value="Ureidogly_lyase"/>
    <property type="match status" value="1"/>
</dbReference>
<proteinExistence type="predicted"/>
<evidence type="ECO:0000313" key="6">
    <source>
        <dbReference type="Proteomes" id="UP001208690"/>
    </source>
</evidence>
<keyword evidence="2" id="KW-0659">Purine metabolism</keyword>
<dbReference type="NCBIfam" id="NF002952">
    <property type="entry name" value="PRK03606.2-3"/>
    <property type="match status" value="1"/>
</dbReference>
<evidence type="ECO:0000256" key="2">
    <source>
        <dbReference type="ARBA" id="ARBA00022631"/>
    </source>
</evidence>
<dbReference type="InterPro" id="IPR047233">
    <property type="entry name" value="UAH_cupin"/>
</dbReference>
<keyword evidence="3 5" id="KW-0456">Lyase</keyword>
<sequence length="162" mass="17438">MSREVRCAPLTAEAFAPFGDVLDCAGAPDRMINAGLCGRFHDRARLDFGPAGRAGLSLFNAEPRSLPYTLDLLEQHPEGSQAFIPMTPEPFLVTVAPDERGEPGGPLAFLTAPYQGINLHRGTWHGVLTPLAAPGIFAVIDRIGETPNLREVLLDPPYLVVP</sequence>
<evidence type="ECO:0000313" key="5">
    <source>
        <dbReference type="EMBL" id="MCV3270267.1"/>
    </source>
</evidence>
<evidence type="ECO:0000256" key="3">
    <source>
        <dbReference type="ARBA" id="ARBA00023239"/>
    </source>
</evidence>